<keyword evidence="2" id="KW-1133">Transmembrane helix</keyword>
<dbReference type="Pfam" id="PF12841">
    <property type="entry name" value="YvrJ"/>
    <property type="match status" value="1"/>
</dbReference>
<reference evidence="3 4" key="1">
    <citation type="journal article" date="2010" name="Proc. Natl. Acad. Sci. U.S.A.">
        <title>Clostridium ljungdahlii represents a microbial production platform based on syngas.</title>
        <authorList>
            <person name="Kopke M."/>
            <person name="Held C."/>
            <person name="Hujer S."/>
            <person name="Liesegang H."/>
            <person name="Wiezer A."/>
            <person name="Wollherr A."/>
            <person name="Ehrenreich A."/>
            <person name="Liebl W."/>
            <person name="Gottschalk G."/>
            <person name="Durre P."/>
        </authorList>
    </citation>
    <scope>NUCLEOTIDE SEQUENCE [LARGE SCALE GENOMIC DNA]</scope>
    <source>
        <strain evidence="4">ATCC 55383 / DSM 13528 / PETC</strain>
    </source>
</reference>
<dbReference type="Proteomes" id="UP000001656">
    <property type="component" value="Chromosome"/>
</dbReference>
<keyword evidence="1" id="KW-0175">Coiled coil</keyword>
<keyword evidence="2" id="KW-0472">Membrane</keyword>
<keyword evidence="2" id="KW-0812">Transmembrane</keyword>
<dbReference type="STRING" id="748727.CLJU_c32360"/>
<protein>
    <submittedName>
        <fullName evidence="3">Putative membrane-associated protein</fullName>
    </submittedName>
</protein>
<organism evidence="3 4">
    <name type="scientific">Clostridium ljungdahlii (strain ATCC 55383 / DSM 13528 / PETC)</name>
    <dbReference type="NCBI Taxonomy" id="748727"/>
    <lineage>
        <taxon>Bacteria</taxon>
        <taxon>Bacillati</taxon>
        <taxon>Bacillota</taxon>
        <taxon>Clostridia</taxon>
        <taxon>Eubacteriales</taxon>
        <taxon>Clostridiaceae</taxon>
        <taxon>Clostridium</taxon>
    </lineage>
</organism>
<dbReference type="InterPro" id="IPR024419">
    <property type="entry name" value="YvrJ"/>
</dbReference>
<evidence type="ECO:0000313" key="4">
    <source>
        <dbReference type="Proteomes" id="UP000001656"/>
    </source>
</evidence>
<dbReference type="AlphaFoldDB" id="D8GQX8"/>
<feature type="transmembrane region" description="Helical" evidence="2">
    <location>
        <begin position="21"/>
        <end position="46"/>
    </location>
</feature>
<evidence type="ECO:0000256" key="1">
    <source>
        <dbReference type="SAM" id="Coils"/>
    </source>
</evidence>
<proteinExistence type="predicted"/>
<gene>
    <name evidence="3" type="ordered locus">CLJU_c32360</name>
</gene>
<dbReference type="HOGENOM" id="CLU_198854_4_0_9"/>
<name>D8GQX8_CLOLD</name>
<dbReference type="KEGG" id="clj:CLJU_c32360"/>
<evidence type="ECO:0000313" key="3">
    <source>
        <dbReference type="EMBL" id="ADK16283.1"/>
    </source>
</evidence>
<sequence>MNTRTSSELRNLFIMARGRVIFMYDQLVSLISTIGFPIAVSIYLLIRFENKIDLLVKSIEDLREDISAVIKNQEKK</sequence>
<feature type="coiled-coil region" evidence="1">
    <location>
        <begin position="45"/>
        <end position="76"/>
    </location>
</feature>
<evidence type="ECO:0000256" key="2">
    <source>
        <dbReference type="SAM" id="Phobius"/>
    </source>
</evidence>
<accession>D8GQX8</accession>
<dbReference type="EMBL" id="CP001666">
    <property type="protein sequence ID" value="ADK16283.1"/>
    <property type="molecule type" value="Genomic_DNA"/>
</dbReference>